<sequence length="189" mass="20952">MKPSSEKPHSHARVASQVRGRLRVKFDHRSRSKAQLERIEQYLESKHGIGDVVVNAATGSMTIPYDHAKLDGKGIFQFLQDLDVVVESTLHPPTVEEAGPESGRHPSLTEAIDDLDAYARRAIGMPIDLRLVLPLALVAAGVWSIARRGLMIETVPGWVFLWLAFDTFVKLHPERGPMPHPAPGSDSRR</sequence>
<protein>
    <submittedName>
        <fullName evidence="1">Uncharacterized protein</fullName>
    </submittedName>
</protein>
<name>A0A2T3XN59_9BURK</name>
<comment type="caution">
    <text evidence="1">The sequence shown here is derived from an EMBL/GenBank/DDBJ whole genome shotgun (WGS) entry which is preliminary data.</text>
</comment>
<dbReference type="AlphaFoldDB" id="A0A2T3XN59"/>
<reference evidence="1 2" key="1">
    <citation type="submission" date="2018-03" db="EMBL/GenBank/DDBJ databases">
        <title>Whole genome analyses suggest that Burkholderia sensu lato contains two further novel genera in the rhizoxinica-symbiotica group Mycetohabitans gen. nov., and Trinickia gen. nov.: implications for the evolution of diazotrophy and nodulation in the Burkholderiaceae.</title>
        <authorList>
            <person name="Estrada De Los Santos P."/>
            <person name="Palmer M."/>
            <person name="Chavez-Ramirez B."/>
            <person name="Steenkamp E.T."/>
            <person name="Hirsch A.M."/>
            <person name="Manyaka P."/>
            <person name="Maluk M."/>
            <person name="Lafos M."/>
            <person name="Crook M."/>
            <person name="Gross E."/>
            <person name="Simon M.F."/>
            <person name="Bueno Dos Reis Junior F."/>
            <person name="Poole P.S."/>
            <person name="Venter S.N."/>
            <person name="James E.K."/>
        </authorList>
    </citation>
    <scope>NUCLEOTIDE SEQUENCE [LARGE SCALE GENOMIC DNA]</scope>
    <source>
        <strain evidence="1 2">JPY-366</strain>
    </source>
</reference>
<accession>A0A2T3XN59</accession>
<evidence type="ECO:0000313" key="1">
    <source>
        <dbReference type="EMBL" id="PTB17897.1"/>
    </source>
</evidence>
<dbReference type="Pfam" id="PF19991">
    <property type="entry name" value="HMA_2"/>
    <property type="match status" value="1"/>
</dbReference>
<evidence type="ECO:0000313" key="2">
    <source>
        <dbReference type="Proteomes" id="UP000240638"/>
    </source>
</evidence>
<gene>
    <name evidence="1" type="ORF">C9I57_25570</name>
</gene>
<dbReference type="Proteomes" id="UP000240638">
    <property type="component" value="Unassembled WGS sequence"/>
</dbReference>
<dbReference type="EMBL" id="PYUC01000015">
    <property type="protein sequence ID" value="PTB17897.1"/>
    <property type="molecule type" value="Genomic_DNA"/>
</dbReference>
<dbReference type="RefSeq" id="WP_107153387.1">
    <property type="nucleotide sequence ID" value="NZ_PYUC01000015.1"/>
</dbReference>
<organism evidence="1 2">
    <name type="scientific">Trinickia symbiotica</name>
    <dbReference type="NCBI Taxonomy" id="863227"/>
    <lineage>
        <taxon>Bacteria</taxon>
        <taxon>Pseudomonadati</taxon>
        <taxon>Pseudomonadota</taxon>
        <taxon>Betaproteobacteria</taxon>
        <taxon>Burkholderiales</taxon>
        <taxon>Burkholderiaceae</taxon>
        <taxon>Trinickia</taxon>
    </lineage>
</organism>
<proteinExistence type="predicted"/>